<dbReference type="CDD" id="cd06171">
    <property type="entry name" value="Sigma70_r4"/>
    <property type="match status" value="1"/>
</dbReference>
<reference evidence="8" key="1">
    <citation type="journal article" date="2014" name="Int. J. Syst. Evol. Microbiol.">
        <title>Complete genome sequence of Corynebacterium casei LMG S-19264T (=DSM 44701T), isolated from a smear-ripened cheese.</title>
        <authorList>
            <consortium name="US DOE Joint Genome Institute (JGI-PGF)"/>
            <person name="Walter F."/>
            <person name="Albersmeier A."/>
            <person name="Kalinowski J."/>
            <person name="Ruckert C."/>
        </authorList>
    </citation>
    <scope>NUCLEOTIDE SEQUENCE</scope>
    <source>
        <strain evidence="8">KCTC 32296</strain>
    </source>
</reference>
<dbReference type="InterPro" id="IPR039425">
    <property type="entry name" value="RNA_pol_sigma-70-like"/>
</dbReference>
<dbReference type="PANTHER" id="PTHR43133">
    <property type="entry name" value="RNA POLYMERASE ECF-TYPE SIGMA FACTO"/>
    <property type="match status" value="1"/>
</dbReference>
<dbReference type="InterPro" id="IPR013325">
    <property type="entry name" value="RNA_pol_sigma_r2"/>
</dbReference>
<evidence type="ECO:0000313" key="9">
    <source>
        <dbReference type="Proteomes" id="UP000662572"/>
    </source>
</evidence>
<dbReference type="Pfam" id="PF04542">
    <property type="entry name" value="Sigma70_r2"/>
    <property type="match status" value="1"/>
</dbReference>
<evidence type="ECO:0000256" key="4">
    <source>
        <dbReference type="ARBA" id="ARBA00023125"/>
    </source>
</evidence>
<dbReference type="Pfam" id="PF08281">
    <property type="entry name" value="Sigma70_r4_2"/>
    <property type="match status" value="1"/>
</dbReference>
<name>A0A918UR15_9CAUL</name>
<dbReference type="GO" id="GO:0003677">
    <property type="term" value="F:DNA binding"/>
    <property type="evidence" value="ECO:0007669"/>
    <property type="project" value="UniProtKB-KW"/>
</dbReference>
<dbReference type="InterPro" id="IPR014284">
    <property type="entry name" value="RNA_pol_sigma-70_dom"/>
</dbReference>
<dbReference type="GO" id="GO:0006352">
    <property type="term" value="P:DNA-templated transcription initiation"/>
    <property type="evidence" value="ECO:0007669"/>
    <property type="project" value="InterPro"/>
</dbReference>
<dbReference type="InterPro" id="IPR007627">
    <property type="entry name" value="RNA_pol_sigma70_r2"/>
</dbReference>
<evidence type="ECO:0000256" key="3">
    <source>
        <dbReference type="ARBA" id="ARBA00023082"/>
    </source>
</evidence>
<accession>A0A918UR15</accession>
<comment type="similarity">
    <text evidence="1">Belongs to the sigma-70 factor family. ECF subfamily.</text>
</comment>
<feature type="domain" description="RNA polymerase sigma factor 70 region 4 type 2" evidence="7">
    <location>
        <begin position="127"/>
        <end position="177"/>
    </location>
</feature>
<proteinExistence type="inferred from homology"/>
<dbReference type="Gene3D" id="1.10.10.10">
    <property type="entry name" value="Winged helix-like DNA-binding domain superfamily/Winged helix DNA-binding domain"/>
    <property type="match status" value="1"/>
</dbReference>
<organism evidence="8 9">
    <name type="scientific">Asticcacaulis endophyticus</name>
    <dbReference type="NCBI Taxonomy" id="1395890"/>
    <lineage>
        <taxon>Bacteria</taxon>
        <taxon>Pseudomonadati</taxon>
        <taxon>Pseudomonadota</taxon>
        <taxon>Alphaproteobacteria</taxon>
        <taxon>Caulobacterales</taxon>
        <taxon>Caulobacteraceae</taxon>
        <taxon>Asticcacaulis</taxon>
    </lineage>
</organism>
<keyword evidence="4" id="KW-0238">DNA-binding</keyword>
<dbReference type="GO" id="GO:0016987">
    <property type="term" value="F:sigma factor activity"/>
    <property type="evidence" value="ECO:0007669"/>
    <property type="project" value="UniProtKB-KW"/>
</dbReference>
<dbReference type="PANTHER" id="PTHR43133:SF58">
    <property type="entry name" value="ECF RNA POLYMERASE SIGMA FACTOR SIGD"/>
    <property type="match status" value="1"/>
</dbReference>
<protein>
    <submittedName>
        <fullName evidence="8">RNA polymerase sigma factor</fullName>
    </submittedName>
</protein>
<keyword evidence="3" id="KW-0731">Sigma factor</keyword>
<keyword evidence="5" id="KW-0804">Transcription</keyword>
<evidence type="ECO:0000256" key="5">
    <source>
        <dbReference type="ARBA" id="ARBA00023163"/>
    </source>
</evidence>
<dbReference type="Gene3D" id="1.10.1740.10">
    <property type="match status" value="1"/>
</dbReference>
<gene>
    <name evidence="8" type="primary">SigD</name>
    <name evidence="8" type="ORF">GCM10011273_12720</name>
</gene>
<evidence type="ECO:0000313" key="8">
    <source>
        <dbReference type="EMBL" id="GGZ28373.1"/>
    </source>
</evidence>
<feature type="domain" description="RNA polymerase sigma-70 region 2" evidence="6">
    <location>
        <begin position="29"/>
        <end position="97"/>
    </location>
</feature>
<evidence type="ECO:0000256" key="2">
    <source>
        <dbReference type="ARBA" id="ARBA00023015"/>
    </source>
</evidence>
<dbReference type="EMBL" id="BMZB01000001">
    <property type="protein sequence ID" value="GGZ28373.1"/>
    <property type="molecule type" value="Genomic_DNA"/>
</dbReference>
<dbReference type="SUPFAM" id="SSF88659">
    <property type="entry name" value="Sigma3 and sigma4 domains of RNA polymerase sigma factors"/>
    <property type="match status" value="1"/>
</dbReference>
<dbReference type="InterPro" id="IPR013324">
    <property type="entry name" value="RNA_pol_sigma_r3/r4-like"/>
</dbReference>
<evidence type="ECO:0000259" key="7">
    <source>
        <dbReference type="Pfam" id="PF08281"/>
    </source>
</evidence>
<reference evidence="8" key="2">
    <citation type="submission" date="2020-09" db="EMBL/GenBank/DDBJ databases">
        <authorList>
            <person name="Sun Q."/>
            <person name="Kim S."/>
        </authorList>
    </citation>
    <scope>NUCLEOTIDE SEQUENCE</scope>
    <source>
        <strain evidence="8">KCTC 32296</strain>
    </source>
</reference>
<dbReference type="Proteomes" id="UP000662572">
    <property type="component" value="Unassembled WGS sequence"/>
</dbReference>
<keyword evidence="9" id="KW-1185">Reference proteome</keyword>
<dbReference type="AlphaFoldDB" id="A0A918UR15"/>
<dbReference type="SUPFAM" id="SSF88946">
    <property type="entry name" value="Sigma2 domain of RNA polymerase sigma factors"/>
    <property type="match status" value="1"/>
</dbReference>
<dbReference type="RefSeq" id="WP_189485540.1">
    <property type="nucleotide sequence ID" value="NZ_BMZB01000001.1"/>
</dbReference>
<dbReference type="InterPro" id="IPR036388">
    <property type="entry name" value="WH-like_DNA-bd_sf"/>
</dbReference>
<evidence type="ECO:0000256" key="1">
    <source>
        <dbReference type="ARBA" id="ARBA00010641"/>
    </source>
</evidence>
<dbReference type="NCBIfam" id="TIGR02937">
    <property type="entry name" value="sigma70-ECF"/>
    <property type="match status" value="1"/>
</dbReference>
<keyword evidence="2" id="KW-0805">Transcription regulation</keyword>
<dbReference type="InterPro" id="IPR013249">
    <property type="entry name" value="RNA_pol_sigma70_r4_t2"/>
</dbReference>
<comment type="caution">
    <text evidence="8">The sequence shown here is derived from an EMBL/GenBank/DDBJ whole genome shotgun (WGS) entry which is preliminary data.</text>
</comment>
<evidence type="ECO:0000259" key="6">
    <source>
        <dbReference type="Pfam" id="PF04542"/>
    </source>
</evidence>
<sequence>MSDTPTRTGHEARLHPLFVAACGGDRRCYAALLSAISDIAQGYVRRKLSADGDDVVQEILISVHKGLHTYDVKRPCMPWLAAIMHYRLNDALRRRYRDQRMPKVAIEDVEAYLCAPVTESIDLDEHIVAAIAELPEGQQKVITGMYIKDMSVAEVSKALGMSISAVKVTAHRAYKRLRDKLKEGGS</sequence>